<comment type="subcellular location">
    <subcellularLocation>
        <location evidence="1">Membrane</location>
    </subcellularLocation>
</comment>
<dbReference type="PROSITE" id="PS50885">
    <property type="entry name" value="HAMP"/>
    <property type="match status" value="1"/>
</dbReference>
<feature type="transmembrane region" description="Helical" evidence="5">
    <location>
        <begin position="20"/>
        <end position="40"/>
    </location>
</feature>
<evidence type="ECO:0000256" key="5">
    <source>
        <dbReference type="SAM" id="Phobius"/>
    </source>
</evidence>
<dbReference type="Pfam" id="PF02518">
    <property type="entry name" value="HATPase_c"/>
    <property type="match status" value="1"/>
</dbReference>
<name>A0ABD4HPE4_ENTGA</name>
<dbReference type="InterPro" id="IPR010559">
    <property type="entry name" value="Sig_transdc_His_kin_internal"/>
</dbReference>
<sequence length="588" mass="68653">MEAFWKLFDDTSYEKKLRLFFYSIFTIITVILLLLGIFLVNSMTEGIYKRNQEKLSLLTYSLKNELDQAQTLTTEIGQNQLIQKSLEEAQEKKLSEIERTFLATSVQNELNWLQVNKLSIKNTLLYDANFQQIAGNMMNVDVKYQNAFDMRVIKALGLEDTEGVWHFEPDMSEAMYVRHLFGTRDTPIKRNGSLILYINLSFVQELLDSSDIFSKNDFVDLETKGQSTSTNEKLAELARKHEKKAENLNEHFKDTYGFQTIGENRFYKLKKEFQVGNQELSVTYYLQNREMIGDVIQIIISYYFVVLIVLFFSFIFFRQLTRRLVHPINLLADNMTNFSQEQNFNEIIKHLNLTRKDEIGQLNRNFDRLVTEIQELITKEYQAKILSQEMEYRFLQAQLNPHFMYNTLNSINWLAIKNKDKDTSMMVTSLAILLRSKLNLEKDYHTVQEEMAIVEAYLTIQKVRFKSRLIFHSDIDQTTNQFLLPKLIIQPLIENAIKYGLEKQEEAIHIELMITEQEDQLQIVVSDDGPGFQKTSSDHQSTGIGLENISTRLKLLYQGEASLTISSVPHVQTAITIKINKKVLEREN</sequence>
<dbReference type="SMART" id="SM00304">
    <property type="entry name" value="HAMP"/>
    <property type="match status" value="1"/>
</dbReference>
<evidence type="ECO:0000256" key="2">
    <source>
        <dbReference type="ARBA" id="ARBA00022553"/>
    </source>
</evidence>
<dbReference type="EMBL" id="JABXJK010000060">
    <property type="protein sequence ID" value="MBA0973056.1"/>
    <property type="molecule type" value="Genomic_DNA"/>
</dbReference>
<keyword evidence="5" id="KW-0472">Membrane</keyword>
<organism evidence="7 8">
    <name type="scientific">Enterococcus gallinarum</name>
    <dbReference type="NCBI Taxonomy" id="1353"/>
    <lineage>
        <taxon>Bacteria</taxon>
        <taxon>Bacillati</taxon>
        <taxon>Bacillota</taxon>
        <taxon>Bacilli</taxon>
        <taxon>Lactobacillales</taxon>
        <taxon>Enterococcaceae</taxon>
        <taxon>Enterococcus</taxon>
    </lineage>
</organism>
<dbReference type="GO" id="GO:0016301">
    <property type="term" value="F:kinase activity"/>
    <property type="evidence" value="ECO:0007669"/>
    <property type="project" value="UniProtKB-KW"/>
</dbReference>
<gene>
    <name evidence="7" type="ORF">HWH42_10830</name>
</gene>
<dbReference type="InterPro" id="IPR050640">
    <property type="entry name" value="Bact_2-comp_sensor_kinase"/>
</dbReference>
<dbReference type="GO" id="GO:0016020">
    <property type="term" value="C:membrane"/>
    <property type="evidence" value="ECO:0007669"/>
    <property type="project" value="UniProtKB-SubCell"/>
</dbReference>
<feature type="domain" description="HAMP" evidence="6">
    <location>
        <begin position="322"/>
        <end position="378"/>
    </location>
</feature>
<dbReference type="InterPro" id="IPR003660">
    <property type="entry name" value="HAMP_dom"/>
</dbReference>
<evidence type="ECO:0000313" key="7">
    <source>
        <dbReference type="EMBL" id="MBA0973056.1"/>
    </source>
</evidence>
<dbReference type="PANTHER" id="PTHR34220">
    <property type="entry name" value="SENSOR HISTIDINE KINASE YPDA"/>
    <property type="match status" value="1"/>
</dbReference>
<evidence type="ECO:0000313" key="8">
    <source>
        <dbReference type="Proteomes" id="UP000571857"/>
    </source>
</evidence>
<dbReference type="InterPro" id="IPR036890">
    <property type="entry name" value="HATPase_C_sf"/>
</dbReference>
<dbReference type="Pfam" id="PF06580">
    <property type="entry name" value="His_kinase"/>
    <property type="match status" value="1"/>
</dbReference>
<keyword evidence="3" id="KW-0808">Transferase</keyword>
<dbReference type="InterPro" id="IPR003594">
    <property type="entry name" value="HATPase_dom"/>
</dbReference>
<evidence type="ECO:0000256" key="4">
    <source>
        <dbReference type="ARBA" id="ARBA00022777"/>
    </source>
</evidence>
<dbReference type="RefSeq" id="WP_176333448.1">
    <property type="nucleotide sequence ID" value="NZ_CAKOCH010000004.1"/>
</dbReference>
<proteinExistence type="predicted"/>
<evidence type="ECO:0000256" key="3">
    <source>
        <dbReference type="ARBA" id="ARBA00022679"/>
    </source>
</evidence>
<dbReference type="Gene3D" id="6.10.340.10">
    <property type="match status" value="1"/>
</dbReference>
<dbReference type="CDD" id="cd06225">
    <property type="entry name" value="HAMP"/>
    <property type="match status" value="1"/>
</dbReference>
<dbReference type="Proteomes" id="UP000571857">
    <property type="component" value="Unassembled WGS sequence"/>
</dbReference>
<dbReference type="AlphaFoldDB" id="A0ABD4HPE4"/>
<evidence type="ECO:0000259" key="6">
    <source>
        <dbReference type="PROSITE" id="PS50885"/>
    </source>
</evidence>
<accession>A0ABD4HPE4</accession>
<keyword evidence="2" id="KW-0597">Phosphoprotein</keyword>
<dbReference type="Pfam" id="PF00672">
    <property type="entry name" value="HAMP"/>
    <property type="match status" value="1"/>
</dbReference>
<reference evidence="7 8" key="1">
    <citation type="submission" date="2020-06" db="EMBL/GenBank/DDBJ databases">
        <title>Crossreactivity between MHC class I-restricted antigens from cancer cells and an enterococcal bacteriophage.</title>
        <authorList>
            <person name="Fluckiger A."/>
            <person name="Daillere R."/>
            <person name="Sassi M."/>
            <person name="Cattoir V."/>
            <person name="Kroemer G."/>
            <person name="Zitvogel L."/>
        </authorList>
    </citation>
    <scope>NUCLEOTIDE SEQUENCE [LARGE SCALE GENOMIC DNA]</scope>
    <source>
        <strain evidence="7 8">EG4</strain>
    </source>
</reference>
<evidence type="ECO:0000256" key="1">
    <source>
        <dbReference type="ARBA" id="ARBA00004370"/>
    </source>
</evidence>
<feature type="transmembrane region" description="Helical" evidence="5">
    <location>
        <begin position="295"/>
        <end position="317"/>
    </location>
</feature>
<keyword evidence="4 7" id="KW-0418">Kinase</keyword>
<keyword evidence="5" id="KW-0812">Transmembrane</keyword>
<comment type="caution">
    <text evidence="7">The sequence shown here is derived from an EMBL/GenBank/DDBJ whole genome shotgun (WGS) entry which is preliminary data.</text>
</comment>
<protein>
    <submittedName>
        <fullName evidence="7">Histidine kinase</fullName>
    </submittedName>
</protein>
<keyword evidence="5" id="KW-1133">Transmembrane helix</keyword>
<dbReference type="SUPFAM" id="SSF55874">
    <property type="entry name" value="ATPase domain of HSP90 chaperone/DNA topoisomerase II/histidine kinase"/>
    <property type="match status" value="1"/>
</dbReference>
<dbReference type="SMART" id="SM00387">
    <property type="entry name" value="HATPase_c"/>
    <property type="match status" value="1"/>
</dbReference>
<dbReference type="Gene3D" id="3.30.565.10">
    <property type="entry name" value="Histidine kinase-like ATPase, C-terminal domain"/>
    <property type="match status" value="1"/>
</dbReference>
<dbReference type="PANTHER" id="PTHR34220:SF7">
    <property type="entry name" value="SENSOR HISTIDINE KINASE YPDA"/>
    <property type="match status" value="1"/>
</dbReference>